<feature type="region of interest" description="Disordered" evidence="1">
    <location>
        <begin position="27"/>
        <end position="49"/>
    </location>
</feature>
<gene>
    <name evidence="2" type="ORF">SPARVUS_LOCUS13892242</name>
</gene>
<dbReference type="Proteomes" id="UP001162483">
    <property type="component" value="Unassembled WGS sequence"/>
</dbReference>
<protein>
    <submittedName>
        <fullName evidence="2">Uncharacterized protein</fullName>
    </submittedName>
</protein>
<proteinExistence type="predicted"/>
<name>A0ABN9GCH3_9NEOB</name>
<comment type="caution">
    <text evidence="2">The sequence shown here is derived from an EMBL/GenBank/DDBJ whole genome shotgun (WGS) entry which is preliminary data.</text>
</comment>
<sequence length="49" mass="5374">MGPMSLPKLKKAYEKITRGISWGPLLTPGPRAVPKFPSGQSTPRRKALQ</sequence>
<reference evidence="2" key="1">
    <citation type="submission" date="2023-05" db="EMBL/GenBank/DDBJ databases">
        <authorList>
            <person name="Stuckert A."/>
        </authorList>
    </citation>
    <scope>NUCLEOTIDE SEQUENCE</scope>
</reference>
<keyword evidence="3" id="KW-1185">Reference proteome</keyword>
<feature type="non-terminal residue" evidence="2">
    <location>
        <position position="49"/>
    </location>
</feature>
<evidence type="ECO:0000313" key="2">
    <source>
        <dbReference type="EMBL" id="CAI9607106.1"/>
    </source>
</evidence>
<dbReference type="EMBL" id="CATNWA010018393">
    <property type="protein sequence ID" value="CAI9607106.1"/>
    <property type="molecule type" value="Genomic_DNA"/>
</dbReference>
<evidence type="ECO:0000313" key="3">
    <source>
        <dbReference type="Proteomes" id="UP001162483"/>
    </source>
</evidence>
<evidence type="ECO:0000256" key="1">
    <source>
        <dbReference type="SAM" id="MobiDB-lite"/>
    </source>
</evidence>
<organism evidence="2 3">
    <name type="scientific">Staurois parvus</name>
    <dbReference type="NCBI Taxonomy" id="386267"/>
    <lineage>
        <taxon>Eukaryota</taxon>
        <taxon>Metazoa</taxon>
        <taxon>Chordata</taxon>
        <taxon>Craniata</taxon>
        <taxon>Vertebrata</taxon>
        <taxon>Euteleostomi</taxon>
        <taxon>Amphibia</taxon>
        <taxon>Batrachia</taxon>
        <taxon>Anura</taxon>
        <taxon>Neobatrachia</taxon>
        <taxon>Ranoidea</taxon>
        <taxon>Ranidae</taxon>
        <taxon>Staurois</taxon>
    </lineage>
</organism>
<accession>A0ABN9GCH3</accession>